<keyword evidence="6" id="KW-0418">Kinase</keyword>
<feature type="region of interest" description="Disordered" evidence="3">
    <location>
        <begin position="326"/>
        <end position="348"/>
    </location>
</feature>
<dbReference type="InterPro" id="IPR001258">
    <property type="entry name" value="NHL_repeat"/>
</dbReference>
<feature type="repeat" description="NHL" evidence="2">
    <location>
        <begin position="346"/>
        <end position="369"/>
    </location>
</feature>
<dbReference type="EC" id="2.7.11.1" evidence="6"/>
<dbReference type="PROSITE" id="PS51125">
    <property type="entry name" value="NHL"/>
    <property type="match status" value="1"/>
</dbReference>
<dbReference type="GO" id="GO:0004674">
    <property type="term" value="F:protein serine/threonine kinase activity"/>
    <property type="evidence" value="ECO:0007669"/>
    <property type="project" value="UniProtKB-EC"/>
</dbReference>
<organism evidence="6 7">
    <name type="scientific">Polystyrenella longa</name>
    <dbReference type="NCBI Taxonomy" id="2528007"/>
    <lineage>
        <taxon>Bacteria</taxon>
        <taxon>Pseudomonadati</taxon>
        <taxon>Planctomycetota</taxon>
        <taxon>Planctomycetia</taxon>
        <taxon>Planctomycetales</taxon>
        <taxon>Planctomycetaceae</taxon>
        <taxon>Polystyrenella</taxon>
    </lineage>
</organism>
<dbReference type="SUPFAM" id="SSF101898">
    <property type="entry name" value="NHL repeat"/>
    <property type="match status" value="1"/>
</dbReference>
<evidence type="ECO:0000256" key="2">
    <source>
        <dbReference type="PROSITE-ProRule" id="PRU00504"/>
    </source>
</evidence>
<keyword evidence="7" id="KW-1185">Reference proteome</keyword>
<dbReference type="Pfam" id="PF01436">
    <property type="entry name" value="NHL"/>
    <property type="match status" value="2"/>
</dbReference>
<evidence type="ECO:0000256" key="3">
    <source>
        <dbReference type="SAM" id="MobiDB-lite"/>
    </source>
</evidence>
<protein>
    <submittedName>
        <fullName evidence="6">Serine/threonine-protein kinase PknD</fullName>
        <ecNumber evidence="6">2.7.11.1</ecNumber>
    </submittedName>
</protein>
<proteinExistence type="predicted"/>
<sequence precursor="true">MGTTPLRFYSIRRFVLSGCCILLTISLSLADDSATIETIAGTGESGVVPVTGRAVEVPIGNPFGVELGPDGALYICEVDHHRVRRLDLETGQLTTFAGTGRKGYAGDGGPATTALLNEPYEVRFDTNGNMYFVEMQNHLVRRVDRQTGIISTVAGCGEEGYGGDGGPALEAKMKRPHSIGLDEQGKLYIADIGNHRIRVVDLKTGTINSLAGNGAKSLPVDGDVVRGKPMLGPRALTVEGRTLWIALREGHSVWKLDLDSEVIQHVAGTGKKGFSGDGGPALQATFNGPKGIAVGPKGNIFVVDTENQVIRNIDRETGTLTTVAGRGPKWRGPEGDRGPATSASMNRPHGICVGPDGTIYIGDSENHRVRRVR</sequence>
<feature type="signal peptide" evidence="4">
    <location>
        <begin position="1"/>
        <end position="30"/>
    </location>
</feature>
<keyword evidence="4" id="KW-0732">Signal</keyword>
<evidence type="ECO:0000259" key="5">
    <source>
        <dbReference type="Pfam" id="PF25021"/>
    </source>
</evidence>
<dbReference type="PANTHER" id="PTHR46388">
    <property type="entry name" value="NHL REPEAT-CONTAINING PROTEIN 2"/>
    <property type="match status" value="1"/>
</dbReference>
<dbReference type="PANTHER" id="PTHR46388:SF2">
    <property type="entry name" value="NHL REPEAT-CONTAINING PROTEIN 2"/>
    <property type="match status" value="1"/>
</dbReference>
<reference evidence="6 7" key="1">
    <citation type="submission" date="2019-02" db="EMBL/GenBank/DDBJ databases">
        <title>Deep-cultivation of Planctomycetes and their phenomic and genomic characterization uncovers novel biology.</title>
        <authorList>
            <person name="Wiegand S."/>
            <person name="Jogler M."/>
            <person name="Boedeker C."/>
            <person name="Pinto D."/>
            <person name="Vollmers J."/>
            <person name="Rivas-Marin E."/>
            <person name="Kohn T."/>
            <person name="Peeters S.H."/>
            <person name="Heuer A."/>
            <person name="Rast P."/>
            <person name="Oberbeckmann S."/>
            <person name="Bunk B."/>
            <person name="Jeske O."/>
            <person name="Meyerdierks A."/>
            <person name="Storesund J.E."/>
            <person name="Kallscheuer N."/>
            <person name="Luecker S."/>
            <person name="Lage O.M."/>
            <person name="Pohl T."/>
            <person name="Merkel B.J."/>
            <person name="Hornburger P."/>
            <person name="Mueller R.-W."/>
            <person name="Bruemmer F."/>
            <person name="Labrenz M."/>
            <person name="Spormann A.M."/>
            <person name="Op den Camp H."/>
            <person name="Overmann J."/>
            <person name="Amann R."/>
            <person name="Jetten M.S.M."/>
            <person name="Mascher T."/>
            <person name="Medema M.H."/>
            <person name="Devos D.P."/>
            <person name="Kaster A.-K."/>
            <person name="Ovreas L."/>
            <person name="Rohde M."/>
            <person name="Galperin M.Y."/>
            <person name="Jogler C."/>
        </authorList>
    </citation>
    <scope>NUCLEOTIDE SEQUENCE [LARGE SCALE GENOMIC DNA]</scope>
    <source>
        <strain evidence="6 7">Pla110</strain>
    </source>
</reference>
<feature type="chain" id="PRO_5022224564" evidence="4">
    <location>
        <begin position="31"/>
        <end position="373"/>
    </location>
</feature>
<dbReference type="Gene3D" id="2.120.10.30">
    <property type="entry name" value="TolB, C-terminal domain"/>
    <property type="match status" value="3"/>
</dbReference>
<dbReference type="InterPro" id="IPR056822">
    <property type="entry name" value="TEN_NHL"/>
</dbReference>
<dbReference type="OrthoDB" id="9799230at2"/>
<feature type="domain" description="Teneurin NHL" evidence="5">
    <location>
        <begin position="274"/>
        <end position="325"/>
    </location>
</feature>
<dbReference type="InterPro" id="IPR011042">
    <property type="entry name" value="6-blade_b-propeller_TolB-like"/>
</dbReference>
<dbReference type="Proteomes" id="UP000317178">
    <property type="component" value="Chromosome"/>
</dbReference>
<dbReference type="RefSeq" id="WP_144995665.1">
    <property type="nucleotide sequence ID" value="NZ_CP036281.1"/>
</dbReference>
<accession>A0A518CMC3</accession>
<dbReference type="KEGG" id="plon:Pla110_21080"/>
<dbReference type="EMBL" id="CP036281">
    <property type="protein sequence ID" value="QDU80379.1"/>
    <property type="molecule type" value="Genomic_DNA"/>
</dbReference>
<evidence type="ECO:0000313" key="7">
    <source>
        <dbReference type="Proteomes" id="UP000317178"/>
    </source>
</evidence>
<gene>
    <name evidence="6" type="primary">pknD</name>
    <name evidence="6" type="ORF">Pla110_21080</name>
</gene>
<name>A0A518CMC3_9PLAN</name>
<dbReference type="Pfam" id="PF25021">
    <property type="entry name" value="TEN_NHL"/>
    <property type="match status" value="1"/>
</dbReference>
<evidence type="ECO:0000256" key="1">
    <source>
        <dbReference type="ARBA" id="ARBA00022737"/>
    </source>
</evidence>
<dbReference type="AlphaFoldDB" id="A0A518CMC3"/>
<keyword evidence="1" id="KW-0677">Repeat</keyword>
<keyword evidence="6" id="KW-0808">Transferase</keyword>
<evidence type="ECO:0000313" key="6">
    <source>
        <dbReference type="EMBL" id="QDU80379.1"/>
    </source>
</evidence>
<evidence type="ECO:0000256" key="4">
    <source>
        <dbReference type="SAM" id="SignalP"/>
    </source>
</evidence>